<dbReference type="Gene3D" id="3.90.650.10">
    <property type="entry name" value="PurM-like C-terminal domain"/>
    <property type="match status" value="1"/>
</dbReference>
<evidence type="ECO:0000313" key="5">
    <source>
        <dbReference type="EMBL" id="QGW80554.1"/>
    </source>
</evidence>
<evidence type="ECO:0000313" key="6">
    <source>
        <dbReference type="Proteomes" id="UP000425817"/>
    </source>
</evidence>
<dbReference type="GO" id="GO:0005524">
    <property type="term" value="F:ATP binding"/>
    <property type="evidence" value="ECO:0007669"/>
    <property type="project" value="UniProtKB-UniRule"/>
</dbReference>
<comment type="function">
    <text evidence="2">Catalyzes the ATP-dependent phosphorylation of thiamine-monophosphate (TMP) to form thiamine-pyrophosphate (TPP), the active form of vitamin B1.</text>
</comment>
<dbReference type="RefSeq" id="WP_157611754.1">
    <property type="nucleotide sequence ID" value="NZ_CP046622.1"/>
</dbReference>
<feature type="binding site" evidence="2">
    <location>
        <position position="315"/>
    </location>
    <ligand>
        <name>substrate</name>
    </ligand>
</feature>
<evidence type="ECO:0000259" key="3">
    <source>
        <dbReference type="Pfam" id="PF00586"/>
    </source>
</evidence>
<comment type="similarity">
    <text evidence="2">Belongs to the thiamine-monophosphate kinase family.</text>
</comment>
<feature type="binding site" evidence="2">
    <location>
        <position position="41"/>
    </location>
    <ligand>
        <name>Mg(2+)</name>
        <dbReference type="ChEBI" id="CHEBI:18420"/>
        <label>1</label>
    </ligand>
</feature>
<comment type="catalytic activity">
    <reaction evidence="2">
        <text>thiamine phosphate + ATP = thiamine diphosphate + ADP</text>
        <dbReference type="Rhea" id="RHEA:15913"/>
        <dbReference type="ChEBI" id="CHEBI:30616"/>
        <dbReference type="ChEBI" id="CHEBI:37575"/>
        <dbReference type="ChEBI" id="CHEBI:58937"/>
        <dbReference type="ChEBI" id="CHEBI:456216"/>
        <dbReference type="EC" id="2.7.4.16"/>
    </reaction>
</comment>
<keyword evidence="2" id="KW-0460">Magnesium</keyword>
<feature type="domain" description="PurM-like N-terminal" evidence="3">
    <location>
        <begin position="23"/>
        <end position="133"/>
    </location>
</feature>
<feature type="binding site" evidence="2">
    <location>
        <begin position="116"/>
        <end position="117"/>
    </location>
    <ligand>
        <name>ATP</name>
        <dbReference type="ChEBI" id="CHEBI:30616"/>
    </ligand>
</feature>
<protein>
    <recommendedName>
        <fullName evidence="2">Thiamine-monophosphate kinase</fullName>
        <shortName evidence="2">TMP kinase</shortName>
        <shortName evidence="2">Thiamine-phosphate kinase</shortName>
        <ecNumber evidence="2">2.7.4.16</ecNumber>
    </recommendedName>
</protein>
<keyword evidence="2 5" id="KW-0808">Transferase</keyword>
<dbReference type="InterPro" id="IPR006283">
    <property type="entry name" value="ThiL-like"/>
</dbReference>
<dbReference type="SUPFAM" id="SSF55326">
    <property type="entry name" value="PurM N-terminal domain-like"/>
    <property type="match status" value="1"/>
</dbReference>
<reference evidence="5 6" key="1">
    <citation type="submission" date="2019-12" db="EMBL/GenBank/DDBJ databases">
        <title>Hybrid Genome Assemblies of two High G+C Isolates from Undergraduate Microbiology Courses.</title>
        <authorList>
            <person name="Ne Ville C.J."/>
            <person name="Enright D."/>
            <person name="Hernandez I."/>
            <person name="Dodsworth J."/>
            <person name="Orwin P.M."/>
        </authorList>
    </citation>
    <scope>NUCLEOTIDE SEQUENCE [LARGE SCALE GENOMIC DNA]</scope>
    <source>
        <strain evidence="5 6">CSUSB</strain>
    </source>
</reference>
<dbReference type="AlphaFoldDB" id="A0A6I6HD30"/>
<dbReference type="NCBIfam" id="TIGR01379">
    <property type="entry name" value="thiL"/>
    <property type="match status" value="1"/>
</dbReference>
<feature type="binding site" evidence="2">
    <location>
        <position position="25"/>
    </location>
    <ligand>
        <name>Mg(2+)</name>
        <dbReference type="ChEBI" id="CHEBI:18420"/>
        <label>3</label>
    </ligand>
</feature>
<evidence type="ECO:0000256" key="1">
    <source>
        <dbReference type="ARBA" id="ARBA00022977"/>
    </source>
</evidence>
<dbReference type="GO" id="GO:0009229">
    <property type="term" value="P:thiamine diphosphate biosynthetic process"/>
    <property type="evidence" value="ECO:0007669"/>
    <property type="project" value="UniProtKB-UniRule"/>
</dbReference>
<feature type="binding site" evidence="2">
    <location>
        <position position="209"/>
    </location>
    <ligand>
        <name>Mg(2+)</name>
        <dbReference type="ChEBI" id="CHEBI:18420"/>
        <label>5</label>
    </ligand>
</feature>
<dbReference type="PANTHER" id="PTHR30270">
    <property type="entry name" value="THIAMINE-MONOPHOSPHATE KINASE"/>
    <property type="match status" value="1"/>
</dbReference>
<dbReference type="GO" id="GO:0009228">
    <property type="term" value="P:thiamine biosynthetic process"/>
    <property type="evidence" value="ECO:0007669"/>
    <property type="project" value="UniProtKB-KW"/>
</dbReference>
<dbReference type="GO" id="GO:0009030">
    <property type="term" value="F:thiamine-phosphate kinase activity"/>
    <property type="evidence" value="ECO:0007669"/>
    <property type="project" value="UniProtKB-UniRule"/>
</dbReference>
<feature type="binding site" evidence="2">
    <location>
        <position position="206"/>
    </location>
    <ligand>
        <name>Mg(2+)</name>
        <dbReference type="ChEBI" id="CHEBI:18420"/>
        <label>3</label>
    </ligand>
</feature>
<dbReference type="UniPathway" id="UPA00060">
    <property type="reaction ID" value="UER00142"/>
</dbReference>
<dbReference type="Pfam" id="PF00586">
    <property type="entry name" value="AIRS"/>
    <property type="match status" value="1"/>
</dbReference>
<keyword evidence="1 2" id="KW-0784">Thiamine biosynthesis</keyword>
<dbReference type="EMBL" id="CP046622">
    <property type="protein sequence ID" value="QGW80554.1"/>
    <property type="molecule type" value="Genomic_DNA"/>
</dbReference>
<feature type="binding site" evidence="2">
    <location>
        <position position="25"/>
    </location>
    <ligand>
        <name>Mg(2+)</name>
        <dbReference type="ChEBI" id="CHEBI:18420"/>
        <label>4</label>
    </ligand>
</feature>
<dbReference type="PANTHER" id="PTHR30270:SF0">
    <property type="entry name" value="THIAMINE-MONOPHOSPHATE KINASE"/>
    <property type="match status" value="1"/>
</dbReference>
<dbReference type="CDD" id="cd02194">
    <property type="entry name" value="ThiL"/>
    <property type="match status" value="1"/>
</dbReference>
<feature type="binding site" evidence="2">
    <location>
        <position position="70"/>
    </location>
    <ligand>
        <name>Mg(2+)</name>
        <dbReference type="ChEBI" id="CHEBI:18420"/>
        <label>3</label>
    </ligand>
</feature>
<feature type="binding site" evidence="2">
    <location>
        <position position="117"/>
    </location>
    <ligand>
        <name>Mg(2+)</name>
        <dbReference type="ChEBI" id="CHEBI:18420"/>
        <label>1</label>
    </ligand>
</feature>
<organism evidence="5 6">
    <name type="scientific">Variovorax paradoxus</name>
    <dbReference type="NCBI Taxonomy" id="34073"/>
    <lineage>
        <taxon>Bacteria</taxon>
        <taxon>Pseudomonadati</taxon>
        <taxon>Pseudomonadota</taxon>
        <taxon>Betaproteobacteria</taxon>
        <taxon>Burkholderiales</taxon>
        <taxon>Comamonadaceae</taxon>
        <taxon>Variovorax</taxon>
    </lineage>
</organism>
<dbReference type="GO" id="GO:0000287">
    <property type="term" value="F:magnesium ion binding"/>
    <property type="evidence" value="ECO:0007669"/>
    <property type="project" value="UniProtKB-UniRule"/>
</dbReference>
<feature type="binding site" evidence="2">
    <location>
        <position position="42"/>
    </location>
    <ligand>
        <name>Mg(2+)</name>
        <dbReference type="ChEBI" id="CHEBI:18420"/>
        <label>2</label>
    </ligand>
</feature>
<feature type="binding site" evidence="2">
    <location>
        <position position="208"/>
    </location>
    <ligand>
        <name>ATP</name>
        <dbReference type="ChEBI" id="CHEBI:30616"/>
    </ligand>
</feature>
<evidence type="ECO:0000256" key="2">
    <source>
        <dbReference type="HAMAP-Rule" id="MF_02128"/>
    </source>
</evidence>
<evidence type="ECO:0000259" key="4">
    <source>
        <dbReference type="Pfam" id="PF02769"/>
    </source>
</evidence>
<dbReference type="InterPro" id="IPR016188">
    <property type="entry name" value="PurM-like_N"/>
</dbReference>
<feature type="binding site" evidence="2">
    <location>
        <position position="42"/>
    </location>
    <ligand>
        <name>Mg(2+)</name>
        <dbReference type="ChEBI" id="CHEBI:18420"/>
        <label>1</label>
    </ligand>
</feature>
<dbReference type="HAMAP" id="MF_02128">
    <property type="entry name" value="TMP_kinase"/>
    <property type="match status" value="1"/>
</dbReference>
<feature type="binding site" evidence="2">
    <location>
        <position position="141"/>
    </location>
    <ligand>
        <name>ATP</name>
        <dbReference type="ChEBI" id="CHEBI:30616"/>
    </ligand>
</feature>
<accession>A0A6I6HD30</accession>
<keyword evidence="2" id="KW-0479">Metal-binding</keyword>
<feature type="binding site" evidence="2">
    <location>
        <position position="259"/>
    </location>
    <ligand>
        <name>substrate</name>
    </ligand>
</feature>
<feature type="domain" description="PurM-like C-terminal" evidence="4">
    <location>
        <begin position="146"/>
        <end position="301"/>
    </location>
</feature>
<feature type="binding site" evidence="2">
    <location>
        <position position="49"/>
    </location>
    <ligand>
        <name>substrate</name>
    </ligand>
</feature>
<feature type="binding site" evidence="2">
    <location>
        <position position="70"/>
    </location>
    <ligand>
        <name>Mg(2+)</name>
        <dbReference type="ChEBI" id="CHEBI:18420"/>
        <label>4</label>
    </ligand>
</feature>
<dbReference type="PIRSF" id="PIRSF005303">
    <property type="entry name" value="Thiam_monoph_kin"/>
    <property type="match status" value="1"/>
</dbReference>
<keyword evidence="2" id="KW-0067">ATP-binding</keyword>
<dbReference type="OrthoDB" id="9802811at2"/>
<keyword evidence="2 5" id="KW-0418">Kinase</keyword>
<dbReference type="Pfam" id="PF02769">
    <property type="entry name" value="AIRS_C"/>
    <property type="match status" value="1"/>
</dbReference>
<name>A0A6I6HD30_VARPD</name>
<dbReference type="Proteomes" id="UP000425817">
    <property type="component" value="Chromosome"/>
</dbReference>
<gene>
    <name evidence="2 5" type="primary">thiL</name>
    <name evidence="5" type="ORF">GOQ09_02615</name>
</gene>
<feature type="binding site" evidence="2">
    <location>
        <position position="70"/>
    </location>
    <ligand>
        <name>Mg(2+)</name>
        <dbReference type="ChEBI" id="CHEBI:18420"/>
        <label>2</label>
    </ligand>
</feature>
<dbReference type="Gene3D" id="3.30.1330.10">
    <property type="entry name" value="PurM-like, N-terminal domain"/>
    <property type="match status" value="1"/>
</dbReference>
<proteinExistence type="inferred from homology"/>
<comment type="pathway">
    <text evidence="2">Cofactor biosynthesis; thiamine diphosphate biosynthesis; thiamine diphosphate from thiamine phosphate: step 1/1.</text>
</comment>
<dbReference type="InterPro" id="IPR036676">
    <property type="entry name" value="PurM-like_C_sf"/>
</dbReference>
<dbReference type="InterPro" id="IPR036921">
    <property type="entry name" value="PurM-like_N_sf"/>
</dbReference>
<sequence length="319" mass="32862">MGEFDLITRYFKRPAKRSPLGVGDDCALLAPAPGMQLAVSSDMLVEGRHFLSTVDPARLGHKALAVNLSDLAACGARPLAFTLALALPGVDEPWLEGFSRGLFALADAHGCELVGGDTTRGPLNICITVFGEVPAGAALLRSGARAGDDIWVSGTLGDARLALEVFRGTLALPADIFAQARMRMEQPTPRVALGQALRGTASAAVDVSDGLVGDLGHILASSRVGATLDADAATSTVAAASTPGLSIEALRTCALSGGDDYELVFTAAPSARAAVEQAGKESLTRVTRIGRIDAEAGLRIVDASGSPVAQRFGSFDHFV</sequence>
<comment type="caution">
    <text evidence="2">Lacks conserved residue(s) required for the propagation of feature annotation.</text>
</comment>
<feature type="binding site" evidence="2">
    <location>
        <position position="40"/>
    </location>
    <ligand>
        <name>Mg(2+)</name>
        <dbReference type="ChEBI" id="CHEBI:18420"/>
        <label>4</label>
    </ligand>
</feature>
<dbReference type="InterPro" id="IPR010918">
    <property type="entry name" value="PurM-like_C_dom"/>
</dbReference>
<dbReference type="EC" id="2.7.4.16" evidence="2"/>
<keyword evidence="2" id="KW-0547">Nucleotide-binding</keyword>
<comment type="miscellaneous">
    <text evidence="2">Reaction mechanism of ThiL seems to utilize a direct, inline transfer of the gamma-phosphate of ATP to TMP rather than a phosphorylated enzyme intermediate.</text>
</comment>
<dbReference type="SUPFAM" id="SSF56042">
    <property type="entry name" value="PurM C-terminal domain-like"/>
    <property type="match status" value="1"/>
</dbReference>